<dbReference type="SUPFAM" id="SSF53098">
    <property type="entry name" value="Ribonuclease H-like"/>
    <property type="match status" value="1"/>
</dbReference>
<keyword evidence="4" id="KW-1185">Reference proteome</keyword>
<dbReference type="InterPro" id="IPR012337">
    <property type="entry name" value="RNaseH-like_sf"/>
</dbReference>
<name>A0A1Q9C4U2_SYMMI</name>
<dbReference type="OrthoDB" id="430476at2759"/>
<feature type="region of interest" description="Disordered" evidence="1">
    <location>
        <begin position="576"/>
        <end position="609"/>
    </location>
</feature>
<evidence type="ECO:0000313" key="3">
    <source>
        <dbReference type="EMBL" id="OLP77915.1"/>
    </source>
</evidence>
<evidence type="ECO:0000256" key="1">
    <source>
        <dbReference type="SAM" id="MobiDB-lite"/>
    </source>
</evidence>
<feature type="compositionally biased region" description="Basic residues" evidence="1">
    <location>
        <begin position="1420"/>
        <end position="1459"/>
    </location>
</feature>
<feature type="region of interest" description="Disordered" evidence="1">
    <location>
        <begin position="1416"/>
        <end position="1459"/>
    </location>
</feature>
<dbReference type="PROSITE" id="PS50994">
    <property type="entry name" value="INTEGRASE"/>
    <property type="match status" value="1"/>
</dbReference>
<gene>
    <name evidence="3" type="ORF">AK812_SmicGene41969</name>
</gene>
<comment type="caution">
    <text evidence="3">The sequence shown here is derived from an EMBL/GenBank/DDBJ whole genome shotgun (WGS) entry which is preliminary data.</text>
</comment>
<dbReference type="CDD" id="cd09272">
    <property type="entry name" value="RNase_HI_RT_Ty1"/>
    <property type="match status" value="1"/>
</dbReference>
<feature type="compositionally biased region" description="Acidic residues" evidence="1">
    <location>
        <begin position="1499"/>
        <end position="1516"/>
    </location>
</feature>
<feature type="region of interest" description="Disordered" evidence="1">
    <location>
        <begin position="1015"/>
        <end position="1035"/>
    </location>
</feature>
<dbReference type="Gene3D" id="3.30.420.10">
    <property type="entry name" value="Ribonuclease H-like superfamily/Ribonuclease H"/>
    <property type="match status" value="1"/>
</dbReference>
<dbReference type="InterPro" id="IPR036397">
    <property type="entry name" value="RNaseH_sf"/>
</dbReference>
<proteinExistence type="predicted"/>
<evidence type="ECO:0000313" key="4">
    <source>
        <dbReference type="Proteomes" id="UP000186817"/>
    </source>
</evidence>
<dbReference type="EMBL" id="LSRX01001691">
    <property type="protein sequence ID" value="OLP77915.1"/>
    <property type="molecule type" value="Genomic_DNA"/>
</dbReference>
<dbReference type="PANTHER" id="PTHR11439">
    <property type="entry name" value="GAG-POL-RELATED RETROTRANSPOSON"/>
    <property type="match status" value="1"/>
</dbReference>
<sequence length="2132" mass="236498">MGPWTEASILPLEAGNGQDLPGMDGSQAKLCFRCQEQGPLLVLMGGVVLVPFGWQTTPVAHLVFDGVASISDALKVCADLEMVQQAAGFMVMEGRSKCDLNTGQQAEHFSGPHCAELGDFGLTWVQLSPHAKLEVLKFYPARLGDLQGSGNVTDEELFFEMSASAVSFLLDLLVRCEDHDGLGLGIEAFAGWQEFARKNFKKSVQKFFISKRGTERSCVQEDPGAGSILLMDMLRAALLIAELLLGIDIISNPVRTWNATPAKSIAIQISSVVKHDEALKVVRGKLLDDVARAAQFSAQLCGLWRRNPSHLTLAQLSANFALSEPGKVYDGLEIRKVCWMATTDAPDLLPLIPERDFDRFLDPRILVCIREFLKLLQCGIPLECLPLARIRHPMALAACIVSSFCNGQPVAKLDEESFHQHYAERRIDELRVLLLSPVPFSEAENKMGIKPSGPGLTNKHMLVSCLRSWKSMSCPQVWLLFPFPFPLCLETGSFPRVLSFCLVEQRVEETVEGIRKWRRMVLRAKVAELAEHLLADYEALSIQEDPRAQGPKRQRAAAAKAAAKAEARTVCVDSEYSGPKGAKGPKGSGKGGKTKKGEGAAKLQKAQESASEEDIDPLVSVADLVDIGCQLSWCGHECILNHPERGTIRPSTLNRCPEVPRELALELIGDIEVYRKAQRIVIKALRDEAASLSSHDFAVLQHRLCQAARGDDKVGVPMSAWLSHKFGDFPACLLDSIALQSDRLGAGAASKSNRRVRRACERDGAFVAVGHPKVFKEAARPCVVLDVETKELCEPDTWRYLLKLAVDGKLRRVIGTAPADFNLCDTSLPVESRDDLAKGRQTLALMVLLELAACFYVPEVVLERQLNRVLCKGKVELFTNAELPPEALCNVPSFTPEATTWSACVQEAVSVVVQSAVERQTGMLSQATAIRAAGAKVDVSFRQHLAHDHIPWRRDCCHCVEGGIQSRMHRRIKTPEGFTLSVGLLGKYERGVCEQGSMVPCGMLHCAGAVCRAATGPSDRARPPPGGISEAEAPDLPSDVDCEEYALSLPGEPLLDEEEGPMEWEQAEEGSREFVCAADAELREEETMSREWADQEKGHLKTSKMYELPFVVPLPNKREETVLDGIAFMITQIQALGYCVTRLHSDRGREFCNKRLRSFLRHRGIFKTTSEGDHYQQNGRVEGMINRIKRQARVLMTAASVEHRYWPFALQHVAASMRLLITTTLLTEVVDPDEQVPSEKGDMQPLHRDLPIDERPVPIISHRIPTKHTVRTVREISPVLQEEDAEALRLVEELGAVAPLEKGCPRVAKLDTNDRADVAETPLLEVIWGGYENPVPWLPYGLTERNTQFELDRLGEVHGMVRIGYEDAPNLHGYLFRASFGDEEPKWYFIESMMTLEDRFLSAEAVGRDFEPASIQQRHQLSKSRIQRRHQVSRRSRIQQRHQVSKSRIQRRHQVSRYHAPRAMDLSRAECTKVEQAEAERQLARDRVAALRAPSGAETGDDASEEEGRSDDDVVAGDWEDLEGERIEEGAHFFEVCELVAASIPLIDEGAVVCDSANGGERAESLRSAAQQVEHATQDLQHTYDEVLQTHVVPNAVVERDPSEWVGPMKEEYEGLQRAVRPLSEATLEQWMREGTPCEVIPAKVICSIKAPKGRRKVRCVCCGNFARSDRWSRADTYSGGIDAVTLRTLLRYEVGEPLQVPCEGQPQTPDEEDLGGFESRVQKAQQFGGELLWLSTHSRCDLAYSVSVISAWMTKYPTAAIERGIKVLRYLKAYPEVCLKYGTAPNDKGPEGALKVERSESLVEGYSDASFAPESSRSHGAFLTVWAGATVNWRSKKQAYMTMSTCESELGALSDSGQAVISICPLINEFLWGRAKIQPMALLQEQGHLTPRTQVVLYTDNTASVAVVSLPGGTWRTRHLRIKGAWLQELVSKGWIVTHLPGACLCADVLTKALPRERFHMLLRLCELASLPSNRAAELRNTEGRRDSPPLETSEVDIAVFGYEFYEEAAQGTFVRYGDDAMTAFPAEMQGLKVLPMIYEWEFLDGEVISMSCWAIVAGALSSSCGLLLFPYICGPCGDRRCFLDCACIDQTDQARMQAGIRSIGGFLQAAEELHVLWSEPYLTRLWRGIC</sequence>
<evidence type="ECO:0000259" key="2">
    <source>
        <dbReference type="PROSITE" id="PS50994"/>
    </source>
</evidence>
<feature type="domain" description="Integrase catalytic" evidence="2">
    <location>
        <begin position="1143"/>
        <end position="1245"/>
    </location>
</feature>
<accession>A0A1Q9C4U2</accession>
<dbReference type="Proteomes" id="UP000186817">
    <property type="component" value="Unassembled WGS sequence"/>
</dbReference>
<protein>
    <submittedName>
        <fullName evidence="3">Retrovirus-related Pol polyprotein from transposon TNT 1-94</fullName>
    </submittedName>
</protein>
<dbReference type="InterPro" id="IPR001584">
    <property type="entry name" value="Integrase_cat-core"/>
</dbReference>
<dbReference type="GO" id="GO:0015074">
    <property type="term" value="P:DNA integration"/>
    <property type="evidence" value="ECO:0007669"/>
    <property type="project" value="InterPro"/>
</dbReference>
<organism evidence="3 4">
    <name type="scientific">Symbiodinium microadriaticum</name>
    <name type="common">Dinoflagellate</name>
    <name type="synonym">Zooxanthella microadriatica</name>
    <dbReference type="NCBI Taxonomy" id="2951"/>
    <lineage>
        <taxon>Eukaryota</taxon>
        <taxon>Sar</taxon>
        <taxon>Alveolata</taxon>
        <taxon>Dinophyceae</taxon>
        <taxon>Suessiales</taxon>
        <taxon>Symbiodiniaceae</taxon>
        <taxon>Symbiodinium</taxon>
    </lineage>
</organism>
<feature type="region of interest" description="Disordered" evidence="1">
    <location>
        <begin position="1490"/>
        <end position="1516"/>
    </location>
</feature>
<reference evidence="3 4" key="1">
    <citation type="submission" date="2016-02" db="EMBL/GenBank/DDBJ databases">
        <title>Genome analysis of coral dinoflagellate symbionts highlights evolutionary adaptations to a symbiotic lifestyle.</title>
        <authorList>
            <person name="Aranda M."/>
            <person name="Li Y."/>
            <person name="Liew Y.J."/>
            <person name="Baumgarten S."/>
            <person name="Simakov O."/>
            <person name="Wilson M."/>
            <person name="Piel J."/>
            <person name="Ashoor H."/>
            <person name="Bougouffa S."/>
            <person name="Bajic V.B."/>
            <person name="Ryu T."/>
            <person name="Ravasi T."/>
            <person name="Bayer T."/>
            <person name="Micklem G."/>
            <person name="Kim H."/>
            <person name="Bhak J."/>
            <person name="Lajeunesse T.C."/>
            <person name="Voolstra C.R."/>
        </authorList>
    </citation>
    <scope>NUCLEOTIDE SEQUENCE [LARGE SCALE GENOMIC DNA]</scope>
    <source>
        <strain evidence="3 4">CCMP2467</strain>
    </source>
</reference>
<dbReference type="GO" id="GO:0003676">
    <property type="term" value="F:nucleic acid binding"/>
    <property type="evidence" value="ECO:0007669"/>
    <property type="project" value="InterPro"/>
</dbReference>
<dbReference type="PANTHER" id="PTHR11439:SF467">
    <property type="entry name" value="INTEGRASE CATALYTIC DOMAIN-CONTAINING PROTEIN"/>
    <property type="match status" value="1"/>
</dbReference>